<organism evidence="4 5">
    <name type="scientific">Malassezia restricta (strain ATCC 96810 / NBRC 103918 / CBS 7877)</name>
    <name type="common">Seborrheic dermatitis infection agent</name>
    <dbReference type="NCBI Taxonomy" id="425264"/>
    <lineage>
        <taxon>Eukaryota</taxon>
        <taxon>Fungi</taxon>
        <taxon>Dikarya</taxon>
        <taxon>Basidiomycota</taxon>
        <taxon>Ustilaginomycotina</taxon>
        <taxon>Malasseziomycetes</taxon>
        <taxon>Malasseziales</taxon>
        <taxon>Malasseziaceae</taxon>
        <taxon>Malassezia</taxon>
    </lineage>
</organism>
<dbReference type="InterPro" id="IPR003140">
    <property type="entry name" value="PLipase/COase/thioEstase"/>
</dbReference>
<dbReference type="InterPro" id="IPR029058">
    <property type="entry name" value="AB_hydrolase_fold"/>
</dbReference>
<dbReference type="GO" id="GO:0016787">
    <property type="term" value="F:hydrolase activity"/>
    <property type="evidence" value="ECO:0007669"/>
    <property type="project" value="UniProtKB-KW"/>
</dbReference>
<proteinExistence type="predicted"/>
<comment type="catalytic activity">
    <reaction evidence="1">
        <text>a diacylglycerol + H2O = a monoacylglycerol + a fatty acid + H(+)</text>
        <dbReference type="Rhea" id="RHEA:32731"/>
        <dbReference type="ChEBI" id="CHEBI:15377"/>
        <dbReference type="ChEBI" id="CHEBI:15378"/>
        <dbReference type="ChEBI" id="CHEBI:17408"/>
        <dbReference type="ChEBI" id="CHEBI:18035"/>
        <dbReference type="ChEBI" id="CHEBI:28868"/>
    </reaction>
</comment>
<name>A0A3G2S265_MALR7</name>
<evidence type="ECO:0000313" key="4">
    <source>
        <dbReference type="EMBL" id="AYO41238.1"/>
    </source>
</evidence>
<dbReference type="Gene3D" id="3.40.50.1820">
    <property type="entry name" value="alpha/beta hydrolase"/>
    <property type="match status" value="1"/>
</dbReference>
<dbReference type="EMBL" id="CP033148">
    <property type="protein sequence ID" value="AYO41238.1"/>
    <property type="molecule type" value="Genomic_DNA"/>
</dbReference>
<evidence type="ECO:0000313" key="5">
    <source>
        <dbReference type="Proteomes" id="UP000269793"/>
    </source>
</evidence>
<feature type="domain" description="Phospholipase/carboxylesterase/thioesterase" evidence="3">
    <location>
        <begin position="34"/>
        <end position="169"/>
    </location>
</feature>
<dbReference type="AlphaFoldDB" id="A0A3G2S265"/>
<gene>
    <name evidence="4" type="ORF">DNF11_0288</name>
</gene>
<accession>A0A3G2S265</accession>
<keyword evidence="5" id="KW-1185">Reference proteome</keyword>
<protein>
    <submittedName>
        <fullName evidence="4">Putative hydrolase</fullName>
    </submittedName>
</protein>
<reference evidence="4 5" key="1">
    <citation type="submission" date="2018-10" db="EMBL/GenBank/DDBJ databases">
        <title>Complete genome sequence of Malassezia restricta CBS 7877.</title>
        <authorList>
            <person name="Morand S.C."/>
            <person name="Bertignac M."/>
            <person name="Iltis A."/>
            <person name="Kolder I."/>
            <person name="Pirovano W."/>
            <person name="Jourdain R."/>
            <person name="Clavaud C."/>
        </authorList>
    </citation>
    <scope>NUCLEOTIDE SEQUENCE [LARGE SCALE GENOMIC DNA]</scope>
    <source>
        <strain evidence="4 5">CBS 7877</strain>
    </source>
</reference>
<dbReference type="Proteomes" id="UP000269793">
    <property type="component" value="Chromosome I"/>
</dbReference>
<keyword evidence="4" id="KW-0378">Hydrolase</keyword>
<evidence type="ECO:0000256" key="1">
    <source>
        <dbReference type="ARBA" id="ARBA00047591"/>
    </source>
</evidence>
<comment type="catalytic activity">
    <reaction evidence="2">
        <text>a monoacylglycerol + H2O = glycerol + a fatty acid + H(+)</text>
        <dbReference type="Rhea" id="RHEA:15245"/>
        <dbReference type="ChEBI" id="CHEBI:15377"/>
        <dbReference type="ChEBI" id="CHEBI:15378"/>
        <dbReference type="ChEBI" id="CHEBI:17408"/>
        <dbReference type="ChEBI" id="CHEBI:17754"/>
        <dbReference type="ChEBI" id="CHEBI:28868"/>
    </reaction>
</comment>
<sequence length="254" mass="28236">MEPKFKRPVASSRALAAFTKGTQLEIQYAGAPSGVDANLLVLLHGLGDTSKPFFRLGEQLQRTLPQTAILSVQAPIRVPLLDEDAWMWWDSFDSLGEVNMRPDPRHALRDMRNLFAYLTEPDTTGGCGWSMQHIHAFGFAQGGTVLLESLAAMRAQTLGSATSVCGPLLSLPTYTPPLPIPVCFVTRSLGASSATREDIRAVERGFRNVTHVHYNAPNMGMIQGKEWGDIMRFWSPRWRNLTMWELEGEVHEVS</sequence>
<evidence type="ECO:0000256" key="2">
    <source>
        <dbReference type="ARBA" id="ARBA00048461"/>
    </source>
</evidence>
<dbReference type="OrthoDB" id="437457at2759"/>
<dbReference type="VEuPathDB" id="FungiDB:DNF11_0288"/>
<evidence type="ECO:0000259" key="3">
    <source>
        <dbReference type="Pfam" id="PF02230"/>
    </source>
</evidence>
<dbReference type="STRING" id="425264.A0A3G2S265"/>
<dbReference type="SUPFAM" id="SSF53474">
    <property type="entry name" value="alpha/beta-Hydrolases"/>
    <property type="match status" value="1"/>
</dbReference>
<dbReference type="Pfam" id="PF02230">
    <property type="entry name" value="Abhydrolase_2"/>
    <property type="match status" value="1"/>
</dbReference>